<evidence type="ECO:0000313" key="1">
    <source>
        <dbReference type="EMBL" id="KYN21922.1"/>
    </source>
</evidence>
<gene>
    <name evidence="1" type="ORF">ALC57_05694</name>
</gene>
<protein>
    <submittedName>
        <fullName evidence="1">Uncharacterized protein</fullName>
    </submittedName>
</protein>
<proteinExistence type="predicted"/>
<dbReference type="EMBL" id="KQ979325">
    <property type="protein sequence ID" value="KYN21922.1"/>
    <property type="molecule type" value="Genomic_DNA"/>
</dbReference>
<sequence length="232" mass="26435">SKSFDTSSDRSKRRKTEEIRKTFTADELAYATQMSLRSTGNLEAAKVVKDVSSTSPIRAAKYVTAFQSKMEETFTPDEALSLMLESKISKRAYQTTRNETKKKGCKLFPSYKHVEKAKKMCYPPDFYVNITETSAEVKLQIVLDKTIARILKLQEDVIRNINPAHVKNVKLYCKWGCDGSSGQSVYKQKFSEDGKSDESFLHFICADKARKRNGNDRNCYMAKSKAIFTEIL</sequence>
<feature type="non-terminal residue" evidence="1">
    <location>
        <position position="1"/>
    </location>
</feature>
<name>A0A151JAC2_9HYME</name>
<dbReference type="AlphaFoldDB" id="A0A151JAC2"/>
<reference evidence="1 2" key="1">
    <citation type="submission" date="2015-09" db="EMBL/GenBank/DDBJ databases">
        <title>Trachymyrmex cornetzi WGS genome.</title>
        <authorList>
            <person name="Nygaard S."/>
            <person name="Hu H."/>
            <person name="Boomsma J."/>
            <person name="Zhang G."/>
        </authorList>
    </citation>
    <scope>NUCLEOTIDE SEQUENCE [LARGE SCALE GENOMIC DNA]</scope>
    <source>
        <strain evidence="1">Tcor2-1</strain>
        <tissue evidence="1">Whole body</tissue>
    </source>
</reference>
<accession>A0A151JAC2</accession>
<organism evidence="1 2">
    <name type="scientific">Trachymyrmex cornetzi</name>
    <dbReference type="NCBI Taxonomy" id="471704"/>
    <lineage>
        <taxon>Eukaryota</taxon>
        <taxon>Metazoa</taxon>
        <taxon>Ecdysozoa</taxon>
        <taxon>Arthropoda</taxon>
        <taxon>Hexapoda</taxon>
        <taxon>Insecta</taxon>
        <taxon>Pterygota</taxon>
        <taxon>Neoptera</taxon>
        <taxon>Endopterygota</taxon>
        <taxon>Hymenoptera</taxon>
        <taxon>Apocrita</taxon>
        <taxon>Aculeata</taxon>
        <taxon>Formicoidea</taxon>
        <taxon>Formicidae</taxon>
        <taxon>Myrmicinae</taxon>
        <taxon>Trachymyrmex</taxon>
    </lineage>
</organism>
<dbReference type="Proteomes" id="UP000078492">
    <property type="component" value="Unassembled WGS sequence"/>
</dbReference>
<keyword evidence="2" id="KW-1185">Reference proteome</keyword>
<evidence type="ECO:0000313" key="2">
    <source>
        <dbReference type="Proteomes" id="UP000078492"/>
    </source>
</evidence>